<name>A0A940MY00_9PROT</name>
<proteinExistence type="predicted"/>
<dbReference type="AlphaFoldDB" id="A0A940MY00"/>
<gene>
    <name evidence="1" type="ORF">J5Y10_08895</name>
</gene>
<reference evidence="1" key="1">
    <citation type="submission" date="2021-03" db="EMBL/GenBank/DDBJ databases">
        <authorList>
            <person name="So Y."/>
        </authorList>
    </citation>
    <scope>NUCLEOTIDE SEQUENCE</scope>
    <source>
        <strain evidence="1">SG15</strain>
    </source>
</reference>
<evidence type="ECO:0000313" key="2">
    <source>
        <dbReference type="Proteomes" id="UP000677537"/>
    </source>
</evidence>
<accession>A0A940MY00</accession>
<dbReference type="EMBL" id="JAGIZA010000004">
    <property type="protein sequence ID" value="MBP0492894.1"/>
    <property type="molecule type" value="Genomic_DNA"/>
</dbReference>
<dbReference type="Proteomes" id="UP000677537">
    <property type="component" value="Unassembled WGS sequence"/>
</dbReference>
<dbReference type="RefSeq" id="WP_209372775.1">
    <property type="nucleotide sequence ID" value="NZ_JAGIZA010000004.1"/>
</dbReference>
<sequence length="162" mass="18040">MDENLKRRMDAALAADRAASKEAAEKEAAKAERIAAASKKYGELRATVVLPTLERFAAHLSGEPWKVQVISKSEHTSKDIVGILIDRSAGTGPGLSEVLSPSLVIEWFSHMGTGHLRTHLNNAGRYRDTEEQKLEVDQINKAFLEEKLVAFFEELTRAKNRR</sequence>
<protein>
    <submittedName>
        <fullName evidence="1">Uncharacterized protein</fullName>
    </submittedName>
</protein>
<keyword evidence="2" id="KW-1185">Reference proteome</keyword>
<comment type="caution">
    <text evidence="1">The sequence shown here is derived from an EMBL/GenBank/DDBJ whole genome shotgun (WGS) entry which is preliminary data.</text>
</comment>
<evidence type="ECO:0000313" key="1">
    <source>
        <dbReference type="EMBL" id="MBP0492894.1"/>
    </source>
</evidence>
<organism evidence="1 2">
    <name type="scientific">Roseomonas indoligenes</name>
    <dbReference type="NCBI Taxonomy" id="2820811"/>
    <lineage>
        <taxon>Bacteria</taxon>
        <taxon>Pseudomonadati</taxon>
        <taxon>Pseudomonadota</taxon>
        <taxon>Alphaproteobacteria</taxon>
        <taxon>Acetobacterales</taxon>
        <taxon>Roseomonadaceae</taxon>
        <taxon>Roseomonas</taxon>
    </lineage>
</organism>